<dbReference type="GO" id="GO:0016740">
    <property type="term" value="F:transferase activity"/>
    <property type="evidence" value="ECO:0007669"/>
    <property type="project" value="UniProtKB-KW"/>
</dbReference>
<dbReference type="InterPro" id="IPR051035">
    <property type="entry name" value="Mito_inheritance_9"/>
</dbReference>
<comment type="caution">
    <text evidence="1">The sequence shown here is derived from an EMBL/GenBank/DDBJ whole genome shotgun (WGS) entry which is preliminary data.</text>
</comment>
<dbReference type="PANTHER" id="PTHR36091:SF2">
    <property type="entry name" value="AMINOGLYCOSIDE PHOSPHOTRANSFERASE DOMAIN-CONTAINING PROTEIN"/>
    <property type="match status" value="1"/>
</dbReference>
<sequence>MLWHHIGRRYVCRPLSMPVAIRNLSILPTSSRTLRLIPFKHRCVSTHTDSQNYDHFFRYTRGKWLQDGEKRFFERYQEFNVEALKGIAIESVGAKSCSSMTKISESGRHRVFKLIVDNDSVAIARITLRNLCPDSKATASRWQLWISTILKIPVPKVYAWNAESNNPVATDYIIMEEAPEISLVDRNRESYKEVVIREELVTELGSRQKFVADIVAIEKKLLFVVLKRHGSIYFTGDWFSGCEKAEVMNDIPIEVKKEVEERFVIRPRVENTSREDELSALRINHGPWKTAHEFLKSQANNWIKWLGQSNLAESPKKEAIFDSQHSPNFWPSIALLFQKMQGWLSLIFGIPILIQSMFLSKMTISLTSLIDWQFAWTGPLFLQFDDPIFTKYNRAMQLANFEESSPIAHDGRRIRRIDWGFFRKDVYESENADQSPILNKMKNVPAAGVRKEILDDDFDTWNGDIKLGKNGIQHSCPIRFTKEEVQNHIQEVMMWRDVYDF</sequence>
<dbReference type="RefSeq" id="XP_037187991.1">
    <property type="nucleotide sequence ID" value="XM_037341911.1"/>
</dbReference>
<proteinExistence type="predicted"/>
<dbReference type="AlphaFoldDB" id="A0A8H6EE78"/>
<evidence type="ECO:0000313" key="1">
    <source>
        <dbReference type="EMBL" id="KAF5869042.1"/>
    </source>
</evidence>
<dbReference type="GeneID" id="59265603"/>
<dbReference type="InterPro" id="IPR011009">
    <property type="entry name" value="Kinase-like_dom_sf"/>
</dbReference>
<accession>A0A8H6EE78</accession>
<dbReference type="PANTHER" id="PTHR36091">
    <property type="entry name" value="ALTERED INHERITANCE OF MITOCHONDRIA PROTEIN 9, MITOCHONDRIAL"/>
    <property type="match status" value="1"/>
</dbReference>
<dbReference type="OrthoDB" id="2968323at2759"/>
<organism evidence="1 2">
    <name type="scientific">Botrytis fragariae</name>
    <dbReference type="NCBI Taxonomy" id="1964551"/>
    <lineage>
        <taxon>Eukaryota</taxon>
        <taxon>Fungi</taxon>
        <taxon>Dikarya</taxon>
        <taxon>Ascomycota</taxon>
        <taxon>Pezizomycotina</taxon>
        <taxon>Leotiomycetes</taxon>
        <taxon>Helotiales</taxon>
        <taxon>Sclerotiniaceae</taxon>
        <taxon>Botrytis</taxon>
    </lineage>
</organism>
<protein>
    <submittedName>
        <fullName evidence="1">Putative phosphotransferase enzyme family protein</fullName>
    </submittedName>
</protein>
<reference evidence="1 2" key="1">
    <citation type="journal article" date="2020" name="Phytopathology">
        <title>A high-quality genome resource of Botrytis fragariae, a new and rapidly spreading fungal pathogen causing strawberry gray mold in the U.S.A.</title>
        <authorList>
            <person name="Wu Y."/>
            <person name="Saski C.A."/>
            <person name="Schnabel G."/>
            <person name="Xiao S."/>
            <person name="Hu M."/>
        </authorList>
    </citation>
    <scope>NUCLEOTIDE SEQUENCE [LARGE SCALE GENOMIC DNA]</scope>
    <source>
        <strain evidence="1 2">BVB16</strain>
    </source>
</reference>
<dbReference type="Proteomes" id="UP000531561">
    <property type="component" value="Unassembled WGS sequence"/>
</dbReference>
<keyword evidence="1" id="KW-0808">Transferase</keyword>
<dbReference type="SUPFAM" id="SSF56112">
    <property type="entry name" value="Protein kinase-like (PK-like)"/>
    <property type="match status" value="1"/>
</dbReference>
<dbReference type="GO" id="GO:0005739">
    <property type="term" value="C:mitochondrion"/>
    <property type="evidence" value="ECO:0007669"/>
    <property type="project" value="TreeGrafter"/>
</dbReference>
<dbReference type="EMBL" id="JABFCT010000018">
    <property type="protein sequence ID" value="KAF5869042.1"/>
    <property type="molecule type" value="Genomic_DNA"/>
</dbReference>
<keyword evidence="2" id="KW-1185">Reference proteome</keyword>
<gene>
    <name evidence="1" type="ORF">Bfra_011584</name>
</gene>
<name>A0A8H6EE78_9HELO</name>
<evidence type="ECO:0000313" key="2">
    <source>
        <dbReference type="Proteomes" id="UP000531561"/>
    </source>
</evidence>